<keyword evidence="3" id="KW-1185">Reference proteome</keyword>
<dbReference type="SUPFAM" id="SSF52047">
    <property type="entry name" value="RNI-like"/>
    <property type="match status" value="1"/>
</dbReference>
<name>A0A0C9VEM4_SPHS4</name>
<evidence type="ECO:0000256" key="1">
    <source>
        <dbReference type="SAM" id="MobiDB-lite"/>
    </source>
</evidence>
<gene>
    <name evidence="2" type="ORF">M422DRAFT_257438</name>
</gene>
<proteinExistence type="predicted"/>
<evidence type="ECO:0008006" key="4">
    <source>
        <dbReference type="Google" id="ProtNLM"/>
    </source>
</evidence>
<dbReference type="SUPFAM" id="SSF81383">
    <property type="entry name" value="F-box domain"/>
    <property type="match status" value="1"/>
</dbReference>
<protein>
    <recommendedName>
        <fullName evidence="4">F-box domain-containing protein</fullName>
    </recommendedName>
</protein>
<accession>A0A0C9VEM4</accession>
<organism evidence="2 3">
    <name type="scientific">Sphaerobolus stellatus (strain SS14)</name>
    <dbReference type="NCBI Taxonomy" id="990650"/>
    <lineage>
        <taxon>Eukaryota</taxon>
        <taxon>Fungi</taxon>
        <taxon>Dikarya</taxon>
        <taxon>Basidiomycota</taxon>
        <taxon>Agaricomycotina</taxon>
        <taxon>Agaricomycetes</taxon>
        <taxon>Phallomycetidae</taxon>
        <taxon>Geastrales</taxon>
        <taxon>Sphaerobolaceae</taxon>
        <taxon>Sphaerobolus</taxon>
    </lineage>
</organism>
<sequence length="614" mass="70064">MPLLPLYRHDHQSLRLLELQHKPDSITHHIPNEVLALIFIHCFEDPKPKHPRQQLDKSPQPATRYIFTYHPHLLRSNISRVCKRWQGVLDGTPQAWAHIYLSSRWSRLPSNPRVFEEGIRKSVSTPLVICLHVSKRVFRQEVWNELCWNAFGRALILHVNRIRILSVSPWDIRLSMAMMGITGVPKTPCILPFAWLEGFYVDVDNAHAWGNHHISVEFPAASKTLSLTSRHPVLRWNPKMELTALQELDLVNTGWNLKFLSLCPNLERLRWMGCHNVAIPQESPVFTLDLPSLVKLEMYFHHPRTLASILRKLSVPFLKSLCIWGTQRISPDTDLNNALIKFLSPSSLRHLELHTMMITQEFVNALCPLTPTLTSLHLHHCTILPAVFTFFTLSNAARRALTGPIPRLENLLVADPKHENPSQGSRRTTPRPYVFTMTEFHRALSRCITSRAARDTNRGIRTANLNTLQDDHMYLKKVTLRQFPWLPSTELVQYKRTRPLTSRVLHVGPQAIRSTPKRSDQHPPRSIRVPIAHTLPIRIAAPARPPHSRRRLSGQIRSSLWLASDTAVSAARPLRHEPRAHYGTYTPHHQPSLSAAIDNMSLGGGPGAGSTVPY</sequence>
<dbReference type="AlphaFoldDB" id="A0A0C9VEM4"/>
<dbReference type="EMBL" id="KN837149">
    <property type="protein sequence ID" value="KIJ39837.1"/>
    <property type="molecule type" value="Genomic_DNA"/>
</dbReference>
<reference evidence="2 3" key="1">
    <citation type="submission" date="2014-06" db="EMBL/GenBank/DDBJ databases">
        <title>Evolutionary Origins and Diversification of the Mycorrhizal Mutualists.</title>
        <authorList>
            <consortium name="DOE Joint Genome Institute"/>
            <consortium name="Mycorrhizal Genomics Consortium"/>
            <person name="Kohler A."/>
            <person name="Kuo A."/>
            <person name="Nagy L.G."/>
            <person name="Floudas D."/>
            <person name="Copeland A."/>
            <person name="Barry K.W."/>
            <person name="Cichocki N."/>
            <person name="Veneault-Fourrey C."/>
            <person name="LaButti K."/>
            <person name="Lindquist E.A."/>
            <person name="Lipzen A."/>
            <person name="Lundell T."/>
            <person name="Morin E."/>
            <person name="Murat C."/>
            <person name="Riley R."/>
            <person name="Ohm R."/>
            <person name="Sun H."/>
            <person name="Tunlid A."/>
            <person name="Henrissat B."/>
            <person name="Grigoriev I.V."/>
            <person name="Hibbett D.S."/>
            <person name="Martin F."/>
        </authorList>
    </citation>
    <scope>NUCLEOTIDE SEQUENCE [LARGE SCALE GENOMIC DNA]</scope>
    <source>
        <strain evidence="2 3">SS14</strain>
    </source>
</reference>
<dbReference type="OrthoDB" id="3155440at2759"/>
<dbReference type="Gene3D" id="3.80.10.10">
    <property type="entry name" value="Ribonuclease Inhibitor"/>
    <property type="match status" value="1"/>
</dbReference>
<evidence type="ECO:0000313" key="3">
    <source>
        <dbReference type="Proteomes" id="UP000054279"/>
    </source>
</evidence>
<dbReference type="HOGENOM" id="CLU_444936_0_0_1"/>
<feature type="region of interest" description="Disordered" evidence="1">
    <location>
        <begin position="595"/>
        <end position="614"/>
    </location>
</feature>
<evidence type="ECO:0000313" key="2">
    <source>
        <dbReference type="EMBL" id="KIJ39837.1"/>
    </source>
</evidence>
<dbReference type="InterPro" id="IPR036047">
    <property type="entry name" value="F-box-like_dom_sf"/>
</dbReference>
<dbReference type="InterPro" id="IPR032675">
    <property type="entry name" value="LRR_dom_sf"/>
</dbReference>
<dbReference type="Proteomes" id="UP000054279">
    <property type="component" value="Unassembled WGS sequence"/>
</dbReference>